<gene>
    <name evidence="2" type="ORF">CC205_20115</name>
</gene>
<accession>A0AB73RIF8</accession>
<keyword evidence="1" id="KW-0812">Transmembrane</keyword>
<proteinExistence type="predicted"/>
<evidence type="ECO:0000313" key="2">
    <source>
        <dbReference type="EMBL" id="PAB29204.1"/>
    </source>
</evidence>
<reference evidence="2 3" key="1">
    <citation type="submission" date="2017-05" db="EMBL/GenBank/DDBJ databases">
        <title>Comparative genomic of Pseudomonas savastanoi pathovars.</title>
        <authorList>
            <person name="Pintado A."/>
            <person name="Moreno-Perez A."/>
            <person name="Caballo-Ponce E."/>
            <person name="Murillo J."/>
            <person name="Bardaji L."/>
            <person name="Cerboneschi M."/>
            <person name="Rodriguez-Palenzuela P."/>
            <person name="Ramos C."/>
            <person name="Tegli S."/>
        </authorList>
    </citation>
    <scope>NUCLEOTIDE SEQUENCE [LARGE SCALE GENOMIC DNA]</scope>
    <source>
        <strain evidence="2 3">ESC 23</strain>
    </source>
</reference>
<evidence type="ECO:0000256" key="1">
    <source>
        <dbReference type="SAM" id="Phobius"/>
    </source>
</evidence>
<keyword evidence="1" id="KW-0472">Membrane</keyword>
<sequence>MSCSCIGRAWIKLTEARSKRGALIAWLTIVPTLRVGMQFWTLCFLFMTQSVTYGIPTRSVGTMVITMRGTNQPR</sequence>
<feature type="transmembrane region" description="Helical" evidence="1">
    <location>
        <begin position="21"/>
        <end position="47"/>
    </location>
</feature>
<dbReference type="Proteomes" id="UP000216306">
    <property type="component" value="Unassembled WGS sequence"/>
</dbReference>
<dbReference type="EMBL" id="NIAY01000103">
    <property type="protein sequence ID" value="PAB29204.1"/>
    <property type="molecule type" value="Genomic_DNA"/>
</dbReference>
<name>A0AB73RIF8_PSESS</name>
<organism evidence="2 3">
    <name type="scientific">Pseudomonas savastanoi pv. nerii</name>
    <dbReference type="NCBI Taxonomy" id="360921"/>
    <lineage>
        <taxon>Bacteria</taxon>
        <taxon>Pseudomonadati</taxon>
        <taxon>Pseudomonadota</taxon>
        <taxon>Gammaproteobacteria</taxon>
        <taxon>Pseudomonadales</taxon>
        <taxon>Pseudomonadaceae</taxon>
        <taxon>Pseudomonas</taxon>
    </lineage>
</organism>
<protein>
    <submittedName>
        <fullName evidence="2">Uncharacterized protein</fullName>
    </submittedName>
</protein>
<dbReference type="AlphaFoldDB" id="A0AB73RIF8"/>
<evidence type="ECO:0000313" key="3">
    <source>
        <dbReference type="Proteomes" id="UP000216306"/>
    </source>
</evidence>
<keyword evidence="1" id="KW-1133">Transmembrane helix</keyword>
<comment type="caution">
    <text evidence="2">The sequence shown here is derived from an EMBL/GenBank/DDBJ whole genome shotgun (WGS) entry which is preliminary data.</text>
</comment>